<accession>A0A8R7TDD9</accession>
<dbReference type="AlphaFoldDB" id="A0A8R7TDD9"/>
<reference evidence="2" key="1">
    <citation type="journal article" date="2013" name="Nature">
        <title>Draft genome of the wheat A-genome progenitor Triticum urartu.</title>
        <authorList>
            <person name="Ling H.Q."/>
            <person name="Zhao S."/>
            <person name="Liu D."/>
            <person name="Wang J."/>
            <person name="Sun H."/>
            <person name="Zhang C."/>
            <person name="Fan H."/>
            <person name="Li D."/>
            <person name="Dong L."/>
            <person name="Tao Y."/>
            <person name="Gao C."/>
            <person name="Wu H."/>
            <person name="Li Y."/>
            <person name="Cui Y."/>
            <person name="Guo X."/>
            <person name="Zheng S."/>
            <person name="Wang B."/>
            <person name="Yu K."/>
            <person name="Liang Q."/>
            <person name="Yang W."/>
            <person name="Lou X."/>
            <person name="Chen J."/>
            <person name="Feng M."/>
            <person name="Jian J."/>
            <person name="Zhang X."/>
            <person name="Luo G."/>
            <person name="Jiang Y."/>
            <person name="Liu J."/>
            <person name="Wang Z."/>
            <person name="Sha Y."/>
            <person name="Zhang B."/>
            <person name="Wu H."/>
            <person name="Tang D."/>
            <person name="Shen Q."/>
            <person name="Xue P."/>
            <person name="Zou S."/>
            <person name="Wang X."/>
            <person name="Liu X."/>
            <person name="Wang F."/>
            <person name="Yang Y."/>
            <person name="An X."/>
            <person name="Dong Z."/>
            <person name="Zhang K."/>
            <person name="Zhang X."/>
            <person name="Luo M.C."/>
            <person name="Dvorak J."/>
            <person name="Tong Y."/>
            <person name="Wang J."/>
            <person name="Yang H."/>
            <person name="Li Z."/>
            <person name="Wang D."/>
            <person name="Zhang A."/>
            <person name="Wang J."/>
        </authorList>
    </citation>
    <scope>NUCLEOTIDE SEQUENCE</scope>
    <source>
        <strain evidence="2">cv. G1812</strain>
    </source>
</reference>
<sequence>MKIILSNQQLIWYNKEAAHELEKISLEMNKSGILMFHIYWFLVWQPMLVDVRAPNMEAASVRKIKGCIATVKAFSGRPTTRMSLLLSWHPTLADVTQKGVLKLMNLDGLAVYHTNDHLQVHKLESFLRFVHTFRFVFQVKIRKPTVFLLCFRKNLDLIGRLLQPSV</sequence>
<dbReference type="EnsemblPlants" id="TuG1812G0200001145.01.T03">
    <property type="protein sequence ID" value="TuG1812G0200001145.01.T03"/>
    <property type="gene ID" value="TuG1812G0200001145.01"/>
</dbReference>
<evidence type="ECO:0000313" key="2">
    <source>
        <dbReference type="Proteomes" id="UP000015106"/>
    </source>
</evidence>
<reference evidence="1" key="2">
    <citation type="submission" date="2018-03" db="EMBL/GenBank/DDBJ databases">
        <title>The Triticum urartu genome reveals the dynamic nature of wheat genome evolution.</title>
        <authorList>
            <person name="Ling H."/>
            <person name="Ma B."/>
            <person name="Shi X."/>
            <person name="Liu H."/>
            <person name="Dong L."/>
            <person name="Sun H."/>
            <person name="Cao Y."/>
            <person name="Gao Q."/>
            <person name="Zheng S."/>
            <person name="Li Y."/>
            <person name="Yu Y."/>
            <person name="Du H."/>
            <person name="Qi M."/>
            <person name="Li Y."/>
            <person name="Yu H."/>
            <person name="Cui Y."/>
            <person name="Wang N."/>
            <person name="Chen C."/>
            <person name="Wu H."/>
            <person name="Zhao Y."/>
            <person name="Zhang J."/>
            <person name="Li Y."/>
            <person name="Zhou W."/>
            <person name="Zhang B."/>
            <person name="Hu W."/>
            <person name="Eijk M."/>
            <person name="Tang J."/>
            <person name="Witsenboer H."/>
            <person name="Zhao S."/>
            <person name="Li Z."/>
            <person name="Zhang A."/>
            <person name="Wang D."/>
            <person name="Liang C."/>
        </authorList>
    </citation>
    <scope>NUCLEOTIDE SEQUENCE [LARGE SCALE GENOMIC DNA]</scope>
    <source>
        <strain evidence="1">cv. G1812</strain>
    </source>
</reference>
<protein>
    <submittedName>
        <fullName evidence="1">Uncharacterized protein</fullName>
    </submittedName>
</protein>
<keyword evidence="2" id="KW-1185">Reference proteome</keyword>
<evidence type="ECO:0000313" key="1">
    <source>
        <dbReference type="EnsemblPlants" id="TuG1812G0200001145.01.T03"/>
    </source>
</evidence>
<organism evidence="1 2">
    <name type="scientific">Triticum urartu</name>
    <name type="common">Red wild einkorn</name>
    <name type="synonym">Crithodium urartu</name>
    <dbReference type="NCBI Taxonomy" id="4572"/>
    <lineage>
        <taxon>Eukaryota</taxon>
        <taxon>Viridiplantae</taxon>
        <taxon>Streptophyta</taxon>
        <taxon>Embryophyta</taxon>
        <taxon>Tracheophyta</taxon>
        <taxon>Spermatophyta</taxon>
        <taxon>Magnoliopsida</taxon>
        <taxon>Liliopsida</taxon>
        <taxon>Poales</taxon>
        <taxon>Poaceae</taxon>
        <taxon>BOP clade</taxon>
        <taxon>Pooideae</taxon>
        <taxon>Triticodae</taxon>
        <taxon>Triticeae</taxon>
        <taxon>Triticinae</taxon>
        <taxon>Triticum</taxon>
    </lineage>
</organism>
<name>A0A8R7TDD9_TRIUA</name>
<dbReference type="Gramene" id="TuG1812G0200001145.01.T03">
    <property type="protein sequence ID" value="TuG1812G0200001145.01.T03"/>
    <property type="gene ID" value="TuG1812G0200001145.01"/>
</dbReference>
<proteinExistence type="predicted"/>
<dbReference type="Proteomes" id="UP000015106">
    <property type="component" value="Chromosome 2"/>
</dbReference>
<reference evidence="1" key="3">
    <citation type="submission" date="2022-06" db="UniProtKB">
        <authorList>
            <consortium name="EnsemblPlants"/>
        </authorList>
    </citation>
    <scope>IDENTIFICATION</scope>
</reference>